<dbReference type="GO" id="GO:0003954">
    <property type="term" value="F:NADH dehydrogenase activity"/>
    <property type="evidence" value="ECO:0007669"/>
    <property type="project" value="TreeGrafter"/>
</dbReference>
<dbReference type="EMBL" id="BART01007797">
    <property type="protein sequence ID" value="GAG63691.1"/>
    <property type="molecule type" value="Genomic_DNA"/>
</dbReference>
<organism evidence="7">
    <name type="scientific">marine sediment metagenome</name>
    <dbReference type="NCBI Taxonomy" id="412755"/>
    <lineage>
        <taxon>unclassified sequences</taxon>
        <taxon>metagenomes</taxon>
        <taxon>ecological metagenomes</taxon>
    </lineage>
</organism>
<evidence type="ECO:0000313" key="7">
    <source>
        <dbReference type="EMBL" id="GAG63691.1"/>
    </source>
</evidence>
<keyword evidence="3 5" id="KW-1133">Transmembrane helix</keyword>
<dbReference type="InterPro" id="IPR003945">
    <property type="entry name" value="NU5C-like"/>
</dbReference>
<evidence type="ECO:0000256" key="3">
    <source>
        <dbReference type="ARBA" id="ARBA00022989"/>
    </source>
</evidence>
<evidence type="ECO:0000256" key="4">
    <source>
        <dbReference type="ARBA" id="ARBA00023136"/>
    </source>
</evidence>
<evidence type="ECO:0000256" key="5">
    <source>
        <dbReference type="SAM" id="Phobius"/>
    </source>
</evidence>
<comment type="caution">
    <text evidence="7">The sequence shown here is derived from an EMBL/GenBank/DDBJ whole genome shotgun (WGS) entry which is preliminary data.</text>
</comment>
<feature type="domain" description="NADH-Ubiquinone oxidoreductase (complex I) chain 5 N-terminal" evidence="6">
    <location>
        <begin position="72"/>
        <end position="114"/>
    </location>
</feature>
<evidence type="ECO:0000259" key="6">
    <source>
        <dbReference type="Pfam" id="PF00662"/>
    </source>
</evidence>
<dbReference type="Pfam" id="PF00662">
    <property type="entry name" value="Proton_antipo_N"/>
    <property type="match status" value="1"/>
</dbReference>
<dbReference type="InterPro" id="IPR001516">
    <property type="entry name" value="Proton_antipo_N"/>
</dbReference>
<dbReference type="PANTHER" id="PTHR42829">
    <property type="entry name" value="NADH-UBIQUINONE OXIDOREDUCTASE CHAIN 5"/>
    <property type="match status" value="1"/>
</dbReference>
<keyword evidence="4 5" id="KW-0472">Membrane</keyword>
<dbReference type="GO" id="GO:0042773">
    <property type="term" value="P:ATP synthesis coupled electron transport"/>
    <property type="evidence" value="ECO:0007669"/>
    <property type="project" value="InterPro"/>
</dbReference>
<gene>
    <name evidence="7" type="ORF">S01H4_17672</name>
</gene>
<sequence>MPYELVWLIFLLPLFSFAIISLFVRPFLNQMPKLGGYITIASIFGSFILSVWALMSVLAAPGHELPIPDISWVVIEGGVTIHLGLIMDSLTAVMLIVVTVVSLMVQIYSQGYMNGTI</sequence>
<keyword evidence="2 5" id="KW-0812">Transmembrane</keyword>
<accession>X1AV20</accession>
<dbReference type="AlphaFoldDB" id="X1AV20"/>
<dbReference type="GO" id="GO:0016020">
    <property type="term" value="C:membrane"/>
    <property type="evidence" value="ECO:0007669"/>
    <property type="project" value="UniProtKB-SubCell"/>
</dbReference>
<proteinExistence type="predicted"/>
<feature type="transmembrane region" description="Helical" evidence="5">
    <location>
        <begin position="36"/>
        <end position="59"/>
    </location>
</feature>
<feature type="transmembrane region" description="Helical" evidence="5">
    <location>
        <begin position="79"/>
        <end position="105"/>
    </location>
</feature>
<comment type="subcellular location">
    <subcellularLocation>
        <location evidence="1">Membrane</location>
        <topology evidence="1">Multi-pass membrane protein</topology>
    </subcellularLocation>
</comment>
<feature type="transmembrane region" description="Helical" evidence="5">
    <location>
        <begin position="6"/>
        <end position="24"/>
    </location>
</feature>
<protein>
    <recommendedName>
        <fullName evidence="6">NADH-Ubiquinone oxidoreductase (complex I) chain 5 N-terminal domain-containing protein</fullName>
    </recommendedName>
</protein>
<evidence type="ECO:0000256" key="2">
    <source>
        <dbReference type="ARBA" id="ARBA00022692"/>
    </source>
</evidence>
<name>X1AV20_9ZZZZ</name>
<evidence type="ECO:0000256" key="1">
    <source>
        <dbReference type="ARBA" id="ARBA00004141"/>
    </source>
</evidence>
<dbReference type="GO" id="GO:0008137">
    <property type="term" value="F:NADH dehydrogenase (ubiquinone) activity"/>
    <property type="evidence" value="ECO:0007669"/>
    <property type="project" value="InterPro"/>
</dbReference>
<dbReference type="PANTHER" id="PTHR42829:SF2">
    <property type="entry name" value="NADH-UBIQUINONE OXIDOREDUCTASE CHAIN 5"/>
    <property type="match status" value="1"/>
</dbReference>
<reference evidence="7" key="1">
    <citation type="journal article" date="2014" name="Front. Microbiol.">
        <title>High frequency of phylogenetically diverse reductive dehalogenase-homologous genes in deep subseafloor sedimentary metagenomes.</title>
        <authorList>
            <person name="Kawai M."/>
            <person name="Futagami T."/>
            <person name="Toyoda A."/>
            <person name="Takaki Y."/>
            <person name="Nishi S."/>
            <person name="Hori S."/>
            <person name="Arai W."/>
            <person name="Tsubouchi T."/>
            <person name="Morono Y."/>
            <person name="Uchiyama I."/>
            <person name="Ito T."/>
            <person name="Fujiyama A."/>
            <person name="Inagaki F."/>
            <person name="Takami H."/>
        </authorList>
    </citation>
    <scope>NUCLEOTIDE SEQUENCE</scope>
    <source>
        <strain evidence="7">Expedition CK06-06</strain>
    </source>
</reference>
<dbReference type="GO" id="GO:0015990">
    <property type="term" value="P:electron transport coupled proton transport"/>
    <property type="evidence" value="ECO:0007669"/>
    <property type="project" value="TreeGrafter"/>
</dbReference>